<sequence length="68" mass="8537">MNTYKEILNQAYKLRFEYYNFYENKESQWHDKYKNHKLYDIVLESFNYKYSQIGEVMPKLLEKLDLKV</sequence>
<reference evidence="1 2" key="1">
    <citation type="submission" date="2020-05" db="EMBL/GenBank/DDBJ databases">
        <title>Complete genome sequencing of Campylobacter and Arcobacter type strains.</title>
        <authorList>
            <person name="Miller W.G."/>
            <person name="Yee E."/>
        </authorList>
    </citation>
    <scope>NUCLEOTIDE SEQUENCE [LARGE SCALE GENOMIC DNA]</scope>
    <source>
        <strain evidence="1 2">LMG 26156</strain>
    </source>
</reference>
<evidence type="ECO:0000313" key="1">
    <source>
        <dbReference type="EMBL" id="QKF67282.1"/>
    </source>
</evidence>
<organism evidence="1 2">
    <name type="scientific">Arcobacter venerupis</name>
    <dbReference type="NCBI Taxonomy" id="1054033"/>
    <lineage>
        <taxon>Bacteria</taxon>
        <taxon>Pseudomonadati</taxon>
        <taxon>Campylobacterota</taxon>
        <taxon>Epsilonproteobacteria</taxon>
        <taxon>Campylobacterales</taxon>
        <taxon>Arcobacteraceae</taxon>
        <taxon>Arcobacter</taxon>
    </lineage>
</organism>
<proteinExistence type="predicted"/>
<dbReference type="Proteomes" id="UP000503482">
    <property type="component" value="Chromosome"/>
</dbReference>
<keyword evidence="2" id="KW-1185">Reference proteome</keyword>
<protein>
    <submittedName>
        <fullName evidence="1">Uncharacterized protein</fullName>
    </submittedName>
</protein>
<gene>
    <name evidence="1" type="ORF">AVENP_1736</name>
</gene>
<dbReference type="RefSeq" id="WP_128358145.1">
    <property type="nucleotide sequence ID" value="NZ_CP053840.1"/>
</dbReference>
<name>A0AAE7E4S6_9BACT</name>
<dbReference type="KEGG" id="avp:AVENP_1736"/>
<evidence type="ECO:0000313" key="2">
    <source>
        <dbReference type="Proteomes" id="UP000503482"/>
    </source>
</evidence>
<dbReference type="AlphaFoldDB" id="A0AAE7E4S6"/>
<dbReference type="EMBL" id="CP053840">
    <property type="protein sequence ID" value="QKF67282.1"/>
    <property type="molecule type" value="Genomic_DNA"/>
</dbReference>
<accession>A0AAE7E4S6</accession>